<evidence type="ECO:0000256" key="2">
    <source>
        <dbReference type="SAM" id="MobiDB-lite"/>
    </source>
</evidence>
<comment type="caution">
    <text evidence="3">The sequence shown here is derived from an EMBL/GenBank/DDBJ whole genome shotgun (WGS) entry which is preliminary data.</text>
</comment>
<proteinExistence type="inferred from homology"/>
<dbReference type="GO" id="GO:0010150">
    <property type="term" value="P:leaf senescence"/>
    <property type="evidence" value="ECO:0007669"/>
    <property type="project" value="UniProtKB-ARBA"/>
</dbReference>
<gene>
    <name evidence="3" type="ORF">KFK09_027746</name>
</gene>
<reference evidence="3" key="1">
    <citation type="journal article" date="2022" name="Front. Genet.">
        <title>Chromosome-Scale Assembly of the Dendrobium nobile Genome Provides Insights Into the Molecular Mechanism of the Biosynthesis of the Medicinal Active Ingredient of Dendrobium.</title>
        <authorList>
            <person name="Xu Q."/>
            <person name="Niu S.-C."/>
            <person name="Li K.-L."/>
            <person name="Zheng P.-J."/>
            <person name="Zhang X.-J."/>
            <person name="Jia Y."/>
            <person name="Liu Y."/>
            <person name="Niu Y.-X."/>
            <person name="Yu L.-H."/>
            <person name="Chen D.-F."/>
            <person name="Zhang G.-Q."/>
        </authorList>
    </citation>
    <scope>NUCLEOTIDE SEQUENCE</scope>
    <source>
        <tissue evidence="3">Leaf</tissue>
    </source>
</reference>
<dbReference type="EMBL" id="JAGYWB010000019">
    <property type="protein sequence ID" value="KAI0487923.1"/>
    <property type="molecule type" value="Genomic_DNA"/>
</dbReference>
<keyword evidence="4" id="KW-1185">Reference proteome</keyword>
<comment type="similarity">
    <text evidence="1">Belongs to the senescence regulator S40 family.</text>
</comment>
<evidence type="ECO:0000256" key="1">
    <source>
        <dbReference type="ARBA" id="ARBA00034773"/>
    </source>
</evidence>
<protein>
    <submittedName>
        <fullName evidence="3">Uncharacterized protein</fullName>
    </submittedName>
</protein>
<organism evidence="3 4">
    <name type="scientific">Dendrobium nobile</name>
    <name type="common">Orchid</name>
    <dbReference type="NCBI Taxonomy" id="94219"/>
    <lineage>
        <taxon>Eukaryota</taxon>
        <taxon>Viridiplantae</taxon>
        <taxon>Streptophyta</taxon>
        <taxon>Embryophyta</taxon>
        <taxon>Tracheophyta</taxon>
        <taxon>Spermatophyta</taxon>
        <taxon>Magnoliopsida</taxon>
        <taxon>Liliopsida</taxon>
        <taxon>Asparagales</taxon>
        <taxon>Orchidaceae</taxon>
        <taxon>Epidendroideae</taxon>
        <taxon>Malaxideae</taxon>
        <taxon>Dendrobiinae</taxon>
        <taxon>Dendrobium</taxon>
    </lineage>
</organism>
<dbReference type="Proteomes" id="UP000829196">
    <property type="component" value="Unassembled WGS sequence"/>
</dbReference>
<feature type="region of interest" description="Disordered" evidence="2">
    <location>
        <begin position="18"/>
        <end position="49"/>
    </location>
</feature>
<evidence type="ECO:0000313" key="3">
    <source>
        <dbReference type="EMBL" id="KAI0487923.1"/>
    </source>
</evidence>
<dbReference type="Pfam" id="PF04520">
    <property type="entry name" value="Senescence_reg"/>
    <property type="match status" value="1"/>
</dbReference>
<dbReference type="PANTHER" id="PTHR33083:SF123">
    <property type="entry name" value="EXPRESSED PROTEIN"/>
    <property type="match status" value="1"/>
</dbReference>
<name>A0A8T3A5F2_DENNO</name>
<evidence type="ECO:0000313" key="4">
    <source>
        <dbReference type="Proteomes" id="UP000829196"/>
    </source>
</evidence>
<dbReference type="AlphaFoldDB" id="A0A8T3A5F2"/>
<dbReference type="PANTHER" id="PTHR33083">
    <property type="entry name" value="EXPRESSED PROTEIN"/>
    <property type="match status" value="1"/>
</dbReference>
<accession>A0A8T3A5F2</accession>
<sequence>MLEELQEADVLWPAIATDNPSKHHHSSASHDYSSLGHCDDSEFDSSSNDGQLKVNSAPIDILKRKGMTIVGDWWEKEEEVLGDMIIPPHILAARRFKQEIVGSVCSGGNGWRKLSHIRVSVLRMIGFLESVS</sequence>
<dbReference type="InterPro" id="IPR007608">
    <property type="entry name" value="Senescence_reg_S40"/>
</dbReference>
<dbReference type="OrthoDB" id="672058at2759"/>